<dbReference type="Proteomes" id="UP000504608">
    <property type="component" value="Unplaced"/>
</dbReference>
<dbReference type="Gene3D" id="1.10.3090.10">
    <property type="entry name" value="cca-adding enzyme, domain 2"/>
    <property type="match status" value="1"/>
</dbReference>
<dbReference type="CDD" id="cd05398">
    <property type="entry name" value="NT_ClassII-CCAase"/>
    <property type="match status" value="1"/>
</dbReference>
<name>A0A6J1J9J1_CUCMA</name>
<evidence type="ECO:0000313" key="8">
    <source>
        <dbReference type="RefSeq" id="XP_022987137.1"/>
    </source>
</evidence>
<sequence>MGISGLLGMMSCRPYLPRRTPLFRFLRKWGRQQLLKQIPSSTATPILRLPQGNFKEFHDNDSKLRKWKTFSSKELGIDIFMIPKPTRKVLNGLKKKGYEVYLVGGCVRDLILNRTPKDFDIITSAELKEVSRTFSWCEIVGMKFPICHVHIDGSIVEVSSFSTSSRPFDRHLDSAIEKPMNCEEEDYVRWKNCLQRDFTINGWLTRFCILRIHVPISIIQLLMYDPYNSAVYDYLEGMEDIKQAKIRTVVPACTSFQEDCARILRAIRVAARLRFNFAKDTAGSIKKLSCLVSTLNKARLQMEMNYLLSYGSAEASLRLLWKYGLLEILLPIQAAYFIQYGFRRSDKGSNMLLSLFSSMDKLLAPNRPCHSSLCEAVSNTVFSYRVAVLAFHVALSDQPRSPLVVAAFSLAVHNGGNMMEAISIAKSIGRAHNVNFHELLEPENLEVQTLIDEVMDLTTSIKNALHKMTDEHSVSLVLEMYPQAPASYLVFIPLVVYLKVRKIFECVVEGAEGVFVPKRGKVNYKCLALGDLPELRHVFARIVFDTVYPLDLNHTRE</sequence>
<evidence type="ECO:0000256" key="4">
    <source>
        <dbReference type="RuleBase" id="RU003953"/>
    </source>
</evidence>
<dbReference type="InterPro" id="IPR032828">
    <property type="entry name" value="PolyA_RNA-bd"/>
</dbReference>
<keyword evidence="3" id="KW-0547">Nucleotide-binding</keyword>
<feature type="domain" description="Poly A polymerase head" evidence="5">
    <location>
        <begin position="100"/>
        <end position="247"/>
    </location>
</feature>
<dbReference type="PANTHER" id="PTHR43051">
    <property type="entry name" value="POLYNUCLEOTIDE ADENYLYLTRANSFERASE FAMILY PROTEIN"/>
    <property type="match status" value="1"/>
</dbReference>
<evidence type="ECO:0000259" key="5">
    <source>
        <dbReference type="Pfam" id="PF01743"/>
    </source>
</evidence>
<gene>
    <name evidence="8" type="primary">LOC111484780</name>
</gene>
<dbReference type="GO" id="GO:0003723">
    <property type="term" value="F:RNA binding"/>
    <property type="evidence" value="ECO:0007669"/>
    <property type="project" value="UniProtKB-KW"/>
</dbReference>
<dbReference type="GO" id="GO:0001680">
    <property type="term" value="P:tRNA 3'-terminal CCA addition"/>
    <property type="evidence" value="ECO:0007669"/>
    <property type="project" value="UniProtKB-ARBA"/>
</dbReference>
<dbReference type="OrthoDB" id="445712at2759"/>
<protein>
    <submittedName>
        <fullName evidence="8">Uncharacterized protein LOC111484780 isoform X1</fullName>
    </submittedName>
</protein>
<evidence type="ECO:0000256" key="3">
    <source>
        <dbReference type="ARBA" id="ARBA00022741"/>
    </source>
</evidence>
<dbReference type="AlphaFoldDB" id="A0A6J1J9J1"/>
<dbReference type="Gene3D" id="3.30.460.10">
    <property type="entry name" value="Beta Polymerase, domain 2"/>
    <property type="match status" value="1"/>
</dbReference>
<dbReference type="GO" id="GO:0016779">
    <property type="term" value="F:nucleotidyltransferase activity"/>
    <property type="evidence" value="ECO:0007669"/>
    <property type="project" value="InterPro"/>
</dbReference>
<comment type="similarity">
    <text evidence="1 4">Belongs to the tRNA nucleotidyltransferase/poly(A) polymerase family.</text>
</comment>
<keyword evidence="2 4" id="KW-0808">Transferase</keyword>
<dbReference type="InterPro" id="IPR002646">
    <property type="entry name" value="PolA_pol_head_dom"/>
</dbReference>
<evidence type="ECO:0000256" key="2">
    <source>
        <dbReference type="ARBA" id="ARBA00022679"/>
    </source>
</evidence>
<evidence type="ECO:0000256" key="1">
    <source>
        <dbReference type="ARBA" id="ARBA00007265"/>
    </source>
</evidence>
<dbReference type="PANTHER" id="PTHR43051:SF2">
    <property type="entry name" value="POLYNUCLEOTIDE ADENYLYLTRANSFERASE FAMILY PROTEIN-RELATED"/>
    <property type="match status" value="1"/>
</dbReference>
<dbReference type="InterPro" id="IPR052191">
    <property type="entry name" value="tRNA_ntf/polyA_polymerase_I"/>
</dbReference>
<feature type="domain" description="tRNA nucleotidyltransferase/poly(A) polymerase RNA and SrmB- binding" evidence="6">
    <location>
        <begin position="275"/>
        <end position="335"/>
    </location>
</feature>
<dbReference type="GeneID" id="111484780"/>
<organism evidence="7 8">
    <name type="scientific">Cucurbita maxima</name>
    <name type="common">Pumpkin</name>
    <name type="synonym">Winter squash</name>
    <dbReference type="NCBI Taxonomy" id="3661"/>
    <lineage>
        <taxon>Eukaryota</taxon>
        <taxon>Viridiplantae</taxon>
        <taxon>Streptophyta</taxon>
        <taxon>Embryophyta</taxon>
        <taxon>Tracheophyta</taxon>
        <taxon>Spermatophyta</taxon>
        <taxon>Magnoliopsida</taxon>
        <taxon>eudicotyledons</taxon>
        <taxon>Gunneridae</taxon>
        <taxon>Pentapetalae</taxon>
        <taxon>rosids</taxon>
        <taxon>fabids</taxon>
        <taxon>Cucurbitales</taxon>
        <taxon>Cucurbitaceae</taxon>
        <taxon>Cucurbiteae</taxon>
        <taxon>Cucurbita</taxon>
    </lineage>
</organism>
<keyword evidence="7" id="KW-1185">Reference proteome</keyword>
<dbReference type="RefSeq" id="XP_022987137.1">
    <property type="nucleotide sequence ID" value="XM_023131369.1"/>
</dbReference>
<keyword evidence="4" id="KW-0694">RNA-binding</keyword>
<dbReference type="Pfam" id="PF01743">
    <property type="entry name" value="PolyA_pol"/>
    <property type="match status" value="1"/>
</dbReference>
<reference evidence="8" key="1">
    <citation type="submission" date="2025-08" db="UniProtKB">
        <authorList>
            <consortium name="RefSeq"/>
        </authorList>
    </citation>
    <scope>IDENTIFICATION</scope>
    <source>
        <tissue evidence="8">Young leaves</tissue>
    </source>
</reference>
<evidence type="ECO:0000313" key="7">
    <source>
        <dbReference type="Proteomes" id="UP000504608"/>
    </source>
</evidence>
<dbReference type="GO" id="GO:0000166">
    <property type="term" value="F:nucleotide binding"/>
    <property type="evidence" value="ECO:0007669"/>
    <property type="project" value="UniProtKB-KW"/>
</dbReference>
<accession>A0A6J1J9J1</accession>
<proteinExistence type="inferred from homology"/>
<evidence type="ECO:0000259" key="6">
    <source>
        <dbReference type="Pfam" id="PF12627"/>
    </source>
</evidence>
<dbReference type="InterPro" id="IPR043519">
    <property type="entry name" value="NT_sf"/>
</dbReference>
<dbReference type="SUPFAM" id="SSF81891">
    <property type="entry name" value="Poly A polymerase C-terminal region-like"/>
    <property type="match status" value="1"/>
</dbReference>
<dbReference type="Pfam" id="PF12627">
    <property type="entry name" value="PolyA_pol_RNAbd"/>
    <property type="match status" value="1"/>
</dbReference>
<dbReference type="KEGG" id="cmax:111484780"/>
<dbReference type="SUPFAM" id="SSF81301">
    <property type="entry name" value="Nucleotidyltransferase"/>
    <property type="match status" value="1"/>
</dbReference>